<comment type="function">
    <text evidence="5">Converts proline to delta-1-pyrroline-5-carboxylate.</text>
</comment>
<evidence type="ECO:0000259" key="6">
    <source>
        <dbReference type="Pfam" id="PF01619"/>
    </source>
</evidence>
<dbReference type="AlphaFoldDB" id="A0A9W6YSU6"/>
<accession>A0A9W6YSU6</accession>
<dbReference type="Pfam" id="PF01619">
    <property type="entry name" value="Pro_dh"/>
    <property type="match status" value="1"/>
</dbReference>
<reference evidence="7" key="1">
    <citation type="submission" date="2023-04" db="EMBL/GenBank/DDBJ databases">
        <title>Ambrosiozyma monospora NBRC 1965.</title>
        <authorList>
            <person name="Ichikawa N."/>
            <person name="Sato H."/>
            <person name="Tonouchi N."/>
        </authorList>
    </citation>
    <scope>NUCLEOTIDE SEQUENCE</scope>
    <source>
        <strain evidence="7">NBRC 1965</strain>
    </source>
</reference>
<comment type="cofactor">
    <cofactor evidence="5">
        <name>FAD</name>
        <dbReference type="ChEBI" id="CHEBI:57692"/>
    </cofactor>
</comment>
<dbReference type="EMBL" id="BSXU01001981">
    <property type="protein sequence ID" value="GMG33065.1"/>
    <property type="molecule type" value="Genomic_DNA"/>
</dbReference>
<organism evidence="7 8">
    <name type="scientific">Ambrosiozyma monospora</name>
    <name type="common">Yeast</name>
    <name type="synonym">Endomycopsis monosporus</name>
    <dbReference type="NCBI Taxonomy" id="43982"/>
    <lineage>
        <taxon>Eukaryota</taxon>
        <taxon>Fungi</taxon>
        <taxon>Dikarya</taxon>
        <taxon>Ascomycota</taxon>
        <taxon>Saccharomycotina</taxon>
        <taxon>Pichiomycetes</taxon>
        <taxon>Pichiales</taxon>
        <taxon>Pichiaceae</taxon>
        <taxon>Ambrosiozyma</taxon>
    </lineage>
</organism>
<gene>
    <name evidence="7" type="ORF">Amon01_000423100</name>
</gene>
<comment type="similarity">
    <text evidence="1 5">Belongs to the proline oxidase family.</text>
</comment>
<evidence type="ECO:0000313" key="7">
    <source>
        <dbReference type="EMBL" id="GMG33065.1"/>
    </source>
</evidence>
<dbReference type="SUPFAM" id="SSF51730">
    <property type="entry name" value="FAD-linked oxidoreductase"/>
    <property type="match status" value="1"/>
</dbReference>
<feature type="domain" description="Proline dehydrogenase" evidence="6">
    <location>
        <begin position="341"/>
        <end position="535"/>
    </location>
</feature>
<keyword evidence="4 5" id="KW-0642">Proline metabolism</keyword>
<dbReference type="PANTHER" id="PTHR13914">
    <property type="entry name" value="PROLINE OXIDASE"/>
    <property type="match status" value="1"/>
</dbReference>
<comment type="caution">
    <text evidence="7">The sequence shown here is derived from an EMBL/GenBank/DDBJ whole genome shotgun (WGS) entry which is preliminary data.</text>
</comment>
<name>A0A9W6YSU6_AMBMO</name>
<keyword evidence="3 5" id="KW-0560">Oxidoreductase</keyword>
<evidence type="ECO:0000256" key="3">
    <source>
        <dbReference type="ARBA" id="ARBA00023002"/>
    </source>
</evidence>
<proteinExistence type="inferred from homology"/>
<evidence type="ECO:0000313" key="8">
    <source>
        <dbReference type="Proteomes" id="UP001165063"/>
    </source>
</evidence>
<dbReference type="GO" id="GO:0005739">
    <property type="term" value="C:mitochondrion"/>
    <property type="evidence" value="ECO:0007669"/>
    <property type="project" value="TreeGrafter"/>
</dbReference>
<dbReference type="GO" id="GO:0071949">
    <property type="term" value="F:FAD binding"/>
    <property type="evidence" value="ECO:0007669"/>
    <property type="project" value="TreeGrafter"/>
</dbReference>
<keyword evidence="5" id="KW-0285">Flavoprotein</keyword>
<protein>
    <recommendedName>
        <fullName evidence="2 5">Proline dehydrogenase</fullName>
        <ecNumber evidence="2 5">1.5.5.2</ecNumber>
    </recommendedName>
</protein>
<dbReference type="PANTHER" id="PTHR13914:SF0">
    <property type="entry name" value="PROLINE DEHYDROGENASE 1, MITOCHONDRIAL"/>
    <property type="match status" value="1"/>
</dbReference>
<sequence>MSVLTPDSRATRWSSSTSFSIPFPLYKHLAVSLYLPQSLKLLTVIKCTLQITISITISNFNNQKIMLSRSQLLLQKTTTRSALRSINYSVPGKVGLLSSTTRLTNPSITLSSFTSKRYISQTESKKTIAAIEKQPQQHQQQHPTNESKESNYLDTLTTSELLGYSVIGLATLNKPILDLVIKLFPFTPLWVIKKLIYQFYCGGDNLEQVKQTSDRLAKRGISNMMLSFSVEACGGNKLSMTIPEIVDWNVKSITDCLVPQTIKRIEEVGLENINDVAPGYVALKPTGLVDDAANVLLNYDNPEYAEQYQVLLNHCRRNVQAIAQANEKLHADYPGRLSPFVVAVVDAERNDLQQGVYKLQRDLFAEFNKQEVNVVGTIQMYLKESTPLLLKENEWAKKGGYKLGWKLVRGAYIHSEPDRGVIHDNKQDTDINYNSGIETTIKNIASGSEATVGHLVVASHNGESQLKATQLLKQIDNKKASSNVVLGQLLGMADDITFELIKKHQVKNIIKYVPWGPPLETKEYLLRRLEENGDAVRADSGWPLLKGVLKALAKK</sequence>
<dbReference type="Gene3D" id="3.20.20.220">
    <property type="match status" value="1"/>
</dbReference>
<evidence type="ECO:0000256" key="4">
    <source>
        <dbReference type="ARBA" id="ARBA00023062"/>
    </source>
</evidence>
<evidence type="ECO:0000256" key="5">
    <source>
        <dbReference type="RuleBase" id="RU364054"/>
    </source>
</evidence>
<evidence type="ECO:0000256" key="2">
    <source>
        <dbReference type="ARBA" id="ARBA00012695"/>
    </source>
</evidence>
<comment type="catalytic activity">
    <reaction evidence="5">
        <text>L-proline + a quinone = (S)-1-pyrroline-5-carboxylate + a quinol + H(+)</text>
        <dbReference type="Rhea" id="RHEA:23784"/>
        <dbReference type="ChEBI" id="CHEBI:15378"/>
        <dbReference type="ChEBI" id="CHEBI:17388"/>
        <dbReference type="ChEBI" id="CHEBI:24646"/>
        <dbReference type="ChEBI" id="CHEBI:60039"/>
        <dbReference type="ChEBI" id="CHEBI:132124"/>
        <dbReference type="EC" id="1.5.5.2"/>
    </reaction>
</comment>
<dbReference type="InterPro" id="IPR029041">
    <property type="entry name" value="FAD-linked_oxidoreductase-like"/>
</dbReference>
<keyword evidence="5" id="KW-0274">FAD</keyword>
<dbReference type="OrthoDB" id="5464at2759"/>
<dbReference type="GO" id="GO:0010133">
    <property type="term" value="P:L-proline catabolic process to L-glutamate"/>
    <property type="evidence" value="ECO:0007669"/>
    <property type="project" value="TreeGrafter"/>
</dbReference>
<dbReference type="InterPro" id="IPR015659">
    <property type="entry name" value="Proline_oxidase"/>
</dbReference>
<dbReference type="GO" id="GO:0004657">
    <property type="term" value="F:proline dehydrogenase activity"/>
    <property type="evidence" value="ECO:0007669"/>
    <property type="project" value="UniProtKB-EC"/>
</dbReference>
<dbReference type="EC" id="1.5.5.2" evidence="2 5"/>
<dbReference type="InterPro" id="IPR002872">
    <property type="entry name" value="Proline_DH_dom"/>
</dbReference>
<dbReference type="Proteomes" id="UP001165063">
    <property type="component" value="Unassembled WGS sequence"/>
</dbReference>
<keyword evidence="8" id="KW-1185">Reference proteome</keyword>
<evidence type="ECO:0000256" key="1">
    <source>
        <dbReference type="ARBA" id="ARBA00005869"/>
    </source>
</evidence>